<accession>A0ABM3RJX6</accession>
<evidence type="ECO:0000256" key="3">
    <source>
        <dbReference type="ARBA" id="ARBA00022833"/>
    </source>
</evidence>
<evidence type="ECO:0000256" key="4">
    <source>
        <dbReference type="SAM" id="Coils"/>
    </source>
</evidence>
<dbReference type="PANTHER" id="PTHR46851">
    <property type="entry name" value="OS01G0884500 PROTEIN"/>
    <property type="match status" value="1"/>
</dbReference>
<dbReference type="GeneID" id="110798945"/>
<keyword evidence="4" id="KW-0175">Coiled coil</keyword>
<dbReference type="PANTHER" id="PTHR46851:SF22">
    <property type="entry name" value="ZINC ION BINDING _ DNA BINDING PROTEIN"/>
    <property type="match status" value="1"/>
</dbReference>
<dbReference type="Gene3D" id="1.10.245.10">
    <property type="entry name" value="SWIB/MDM2 domain"/>
    <property type="match status" value="1"/>
</dbReference>
<dbReference type="SUPFAM" id="SSF47592">
    <property type="entry name" value="SWIB/MDM2 domain"/>
    <property type="match status" value="1"/>
</dbReference>
<dbReference type="Pfam" id="PF22908">
    <property type="entry name" value="PHD_NSD"/>
    <property type="match status" value="1"/>
</dbReference>
<dbReference type="Proteomes" id="UP000813463">
    <property type="component" value="Chromosome 3"/>
</dbReference>
<feature type="region of interest" description="Disordered" evidence="5">
    <location>
        <begin position="569"/>
        <end position="605"/>
    </location>
</feature>
<dbReference type="InterPro" id="IPR055198">
    <property type="entry name" value="NSD_PHD"/>
</dbReference>
<keyword evidence="1" id="KW-0479">Metal-binding</keyword>
<evidence type="ECO:0000256" key="5">
    <source>
        <dbReference type="SAM" id="MobiDB-lite"/>
    </source>
</evidence>
<evidence type="ECO:0000313" key="9">
    <source>
        <dbReference type="RefSeq" id="XP_056695910.1"/>
    </source>
</evidence>
<evidence type="ECO:0000313" key="8">
    <source>
        <dbReference type="Proteomes" id="UP000813463"/>
    </source>
</evidence>
<dbReference type="InterPro" id="IPR013083">
    <property type="entry name" value="Znf_RING/FYVE/PHD"/>
</dbReference>
<proteinExistence type="predicted"/>
<dbReference type="RefSeq" id="XP_056695910.1">
    <property type="nucleotide sequence ID" value="XM_056839932.1"/>
</dbReference>
<dbReference type="SUPFAM" id="SSF159042">
    <property type="entry name" value="Plus3-like"/>
    <property type="match status" value="1"/>
</dbReference>
<dbReference type="InterPro" id="IPR036128">
    <property type="entry name" value="Plus3-like_sf"/>
</dbReference>
<dbReference type="InterPro" id="IPR019786">
    <property type="entry name" value="Zinc_finger_PHD-type_CS"/>
</dbReference>
<dbReference type="Pfam" id="PF02201">
    <property type="entry name" value="SWIB"/>
    <property type="match status" value="1"/>
</dbReference>
<dbReference type="InterPro" id="IPR058668">
    <property type="entry name" value="NERD_dom"/>
</dbReference>
<evidence type="ECO:0000256" key="2">
    <source>
        <dbReference type="ARBA" id="ARBA00022771"/>
    </source>
</evidence>
<keyword evidence="3" id="KW-0862">Zinc</keyword>
<dbReference type="InterPro" id="IPR045894">
    <property type="entry name" value="At5g08430-like"/>
</dbReference>
<dbReference type="Pfam" id="PF03126">
    <property type="entry name" value="Plus-3"/>
    <property type="match status" value="1"/>
</dbReference>
<reference evidence="9" key="2">
    <citation type="submission" date="2025-08" db="UniProtKB">
        <authorList>
            <consortium name="RefSeq"/>
        </authorList>
    </citation>
    <scope>IDENTIFICATION</scope>
    <source>
        <tissue evidence="9">Leaf</tissue>
    </source>
</reference>
<name>A0ABM3RJX6_SPIOL</name>
<dbReference type="InterPro" id="IPR003121">
    <property type="entry name" value="SWIB_MDM2_domain"/>
</dbReference>
<keyword evidence="8" id="KW-1185">Reference proteome</keyword>
<gene>
    <name evidence="9" type="primary">LOC110798945</name>
</gene>
<dbReference type="Gene3D" id="3.30.40.10">
    <property type="entry name" value="Zinc/RING finger domain, C3HC4 (zinc finger)"/>
    <property type="match status" value="1"/>
</dbReference>
<feature type="coiled-coil region" evidence="4">
    <location>
        <begin position="509"/>
        <end position="543"/>
    </location>
</feature>
<feature type="domain" description="Plus3" evidence="6">
    <location>
        <begin position="361"/>
        <end position="489"/>
    </location>
</feature>
<dbReference type="SMART" id="SM00719">
    <property type="entry name" value="Plus3"/>
    <property type="match status" value="1"/>
</dbReference>
<dbReference type="PROSITE" id="PS51360">
    <property type="entry name" value="PLUS3"/>
    <property type="match status" value="1"/>
</dbReference>
<dbReference type="Gene3D" id="3.90.70.200">
    <property type="entry name" value="Plus-3 domain"/>
    <property type="match status" value="1"/>
</dbReference>
<dbReference type="InterPro" id="IPR001965">
    <property type="entry name" value="Znf_PHD"/>
</dbReference>
<dbReference type="SMART" id="SM00249">
    <property type="entry name" value="PHD"/>
    <property type="match status" value="1"/>
</dbReference>
<protein>
    <submittedName>
        <fullName evidence="9">Uncharacterized protein At5g08430 isoform X1</fullName>
    </submittedName>
</protein>
<dbReference type="InterPro" id="IPR011011">
    <property type="entry name" value="Znf_FYVE_PHD"/>
</dbReference>
<dbReference type="PROSITE" id="PS01359">
    <property type="entry name" value="ZF_PHD_1"/>
    <property type="match status" value="1"/>
</dbReference>
<organism evidence="8 9">
    <name type="scientific">Spinacia oleracea</name>
    <name type="common">Spinach</name>
    <dbReference type="NCBI Taxonomy" id="3562"/>
    <lineage>
        <taxon>Eukaryota</taxon>
        <taxon>Viridiplantae</taxon>
        <taxon>Streptophyta</taxon>
        <taxon>Embryophyta</taxon>
        <taxon>Tracheophyta</taxon>
        <taxon>Spermatophyta</taxon>
        <taxon>Magnoliopsida</taxon>
        <taxon>eudicotyledons</taxon>
        <taxon>Gunneridae</taxon>
        <taxon>Pentapetalae</taxon>
        <taxon>Caryophyllales</taxon>
        <taxon>Chenopodiaceae</taxon>
        <taxon>Chenopodioideae</taxon>
        <taxon>Anserineae</taxon>
        <taxon>Spinacia</taxon>
    </lineage>
</organism>
<evidence type="ECO:0000259" key="6">
    <source>
        <dbReference type="PROSITE" id="PS51360"/>
    </source>
</evidence>
<feature type="domain" description="DM2" evidence="7">
    <location>
        <begin position="233"/>
        <end position="313"/>
    </location>
</feature>
<dbReference type="PROSITE" id="PS51925">
    <property type="entry name" value="SWIB_MDM2"/>
    <property type="match status" value="1"/>
</dbReference>
<dbReference type="SUPFAM" id="SSF57903">
    <property type="entry name" value="FYVE/PHD zinc finger"/>
    <property type="match status" value="1"/>
</dbReference>
<dbReference type="CDD" id="cd15568">
    <property type="entry name" value="PHD5_NSD"/>
    <property type="match status" value="1"/>
</dbReference>
<keyword evidence="2" id="KW-0863">Zinc-finger</keyword>
<sequence>MGKSNRRRKKEEVSEDWCFVCKEGGNLILCDHKDCLKSYHPHCVGKDDSILDCDESFKCDWHICFICKKAAKFHCFCCPRAVCGMCMAEAEFIAVRGIKGFCCNCLRFALLWEEKKDVDSDGEKVDFTEKGTCEFLFMDYWEIIKENEGLKLKDLQKAHIMLKKGNSYLEDRDEFANGNQDVLNLNSFEDWEWEPIEDYSPTKKRKNKSTKPFLRRKVFVQSAEKANSNKKEFIGWASKPLMHFLTSLGVDTSTEMSQYDVSDIVTKYVNEKGLLDSKKKKTINCDSNLRSLLGKSSVNKHRVFHLLEAHLAANQEELSEDVACSSKEDENPLSLCERKNKRNPGGLQRKEKVISRGSMASIVPENIKLVFLKRSLVEEILKKSDAYDTKVIGSFVRVESDPDDYMQQNCHQLVEVTGIKKRPVGGEKMEILLQVSSMPIDISICMISESDFTKEECDQLHQKLKDGLHKKLSVVELEQKARILREDIIKHWIVKERALLKNLIDKANEKGWRRELAEYTEKVKQLESEQKRLIKQIPEVIAEDVEVEANSVSANESRKTCFSSGKNLDGVEPAACNQENPILSPGIGEELHSAAAQSEDDDPES</sequence>
<reference evidence="8" key="1">
    <citation type="journal article" date="2021" name="Nat. Commun.">
        <title>Genomic analyses provide insights into spinach domestication and the genetic basis of agronomic traits.</title>
        <authorList>
            <person name="Cai X."/>
            <person name="Sun X."/>
            <person name="Xu C."/>
            <person name="Sun H."/>
            <person name="Wang X."/>
            <person name="Ge C."/>
            <person name="Zhang Z."/>
            <person name="Wang Q."/>
            <person name="Fei Z."/>
            <person name="Jiao C."/>
            <person name="Wang Q."/>
        </authorList>
    </citation>
    <scope>NUCLEOTIDE SEQUENCE [LARGE SCALE GENOMIC DNA]</scope>
    <source>
        <strain evidence="8">cv. Varoflay</strain>
    </source>
</reference>
<dbReference type="InterPro" id="IPR036885">
    <property type="entry name" value="SWIB_MDM2_dom_sf"/>
</dbReference>
<evidence type="ECO:0000256" key="1">
    <source>
        <dbReference type="ARBA" id="ARBA00022723"/>
    </source>
</evidence>
<dbReference type="Pfam" id="PF25980">
    <property type="entry name" value="NERD_plant"/>
    <property type="match status" value="1"/>
</dbReference>
<dbReference type="InterPro" id="IPR004343">
    <property type="entry name" value="Plus-3_dom"/>
</dbReference>
<evidence type="ECO:0000259" key="7">
    <source>
        <dbReference type="PROSITE" id="PS51925"/>
    </source>
</evidence>